<keyword evidence="4" id="KW-1185">Reference proteome</keyword>
<keyword evidence="2" id="KW-0472">Membrane</keyword>
<feature type="region of interest" description="Disordered" evidence="1">
    <location>
        <begin position="1"/>
        <end position="41"/>
    </location>
</feature>
<protein>
    <submittedName>
        <fullName evidence="3">Uncharacterized protein</fullName>
    </submittedName>
</protein>
<evidence type="ECO:0000313" key="3">
    <source>
        <dbReference type="EMBL" id="AGB01822.1"/>
    </source>
</evidence>
<evidence type="ECO:0000256" key="1">
    <source>
        <dbReference type="SAM" id="MobiDB-lite"/>
    </source>
</evidence>
<gene>
    <name evidence="3" type="ordered locus">Metfor_0762</name>
</gene>
<dbReference type="HOGENOM" id="CLU_989045_0_0_2"/>
<evidence type="ECO:0000256" key="2">
    <source>
        <dbReference type="SAM" id="Phobius"/>
    </source>
</evidence>
<feature type="transmembrane region" description="Helical" evidence="2">
    <location>
        <begin position="193"/>
        <end position="213"/>
    </location>
</feature>
<dbReference type="STRING" id="593750.Metfor_0762"/>
<proteinExistence type="predicted"/>
<dbReference type="AlphaFoldDB" id="L0HAQ4"/>
<feature type="transmembrane region" description="Helical" evidence="2">
    <location>
        <begin position="55"/>
        <end position="76"/>
    </location>
</feature>
<name>L0HAQ4_METFS</name>
<reference evidence="4" key="1">
    <citation type="submission" date="2011-12" db="EMBL/GenBank/DDBJ databases">
        <title>Complete sequence of Methanoregula formicicum SMSP.</title>
        <authorList>
            <person name="Lucas S."/>
            <person name="Han J."/>
            <person name="Lapidus A."/>
            <person name="Cheng J.-F."/>
            <person name="Goodwin L."/>
            <person name="Pitluck S."/>
            <person name="Peters L."/>
            <person name="Ovchinnikova G."/>
            <person name="Teshima H."/>
            <person name="Detter J.C."/>
            <person name="Han C."/>
            <person name="Tapia R."/>
            <person name="Land M."/>
            <person name="Hauser L."/>
            <person name="Kyrpides N."/>
            <person name="Ivanova N."/>
            <person name="Pagani I."/>
            <person name="Imachi H."/>
            <person name="Tamaki H."/>
            <person name="Sekiguchi Y."/>
            <person name="Kamagata Y."/>
            <person name="Cadillo-Quiroz H."/>
            <person name="Zinder S."/>
            <person name="Liu W.-T."/>
            <person name="Woyke T."/>
        </authorList>
    </citation>
    <scope>NUCLEOTIDE SEQUENCE [LARGE SCALE GENOMIC DNA]</scope>
    <source>
        <strain evidence="4">DSM 22288 / NBRC 105244 / SMSP</strain>
    </source>
</reference>
<feature type="transmembrane region" description="Helical" evidence="2">
    <location>
        <begin position="129"/>
        <end position="147"/>
    </location>
</feature>
<dbReference type="Proteomes" id="UP000010824">
    <property type="component" value="Chromosome"/>
</dbReference>
<dbReference type="KEGG" id="mfo:Metfor_0762"/>
<keyword evidence="2" id="KW-1133">Transmembrane helix</keyword>
<feature type="transmembrane region" description="Helical" evidence="2">
    <location>
        <begin position="270"/>
        <end position="294"/>
    </location>
</feature>
<organism evidence="3 4">
    <name type="scientific">Methanoregula formicica (strain DSM 22288 / NBRC 105244 / SMSP)</name>
    <dbReference type="NCBI Taxonomy" id="593750"/>
    <lineage>
        <taxon>Archaea</taxon>
        <taxon>Methanobacteriati</taxon>
        <taxon>Methanobacteriota</taxon>
        <taxon>Stenosarchaea group</taxon>
        <taxon>Methanomicrobia</taxon>
        <taxon>Methanomicrobiales</taxon>
        <taxon>Methanoregulaceae</taxon>
        <taxon>Methanoregula</taxon>
    </lineage>
</organism>
<reference evidence="3 4" key="2">
    <citation type="journal article" date="2014" name="Genome Announc.">
        <title>Complete Genome Sequence of Methanoregula formicica SMSPT, a Mesophilic Hydrogenotrophic Methanogen Isolated from a Methanogenic Upflow Anaerobic Sludge Blanket Reactor.</title>
        <authorList>
            <person name="Yamamoto K."/>
            <person name="Tamaki H."/>
            <person name="Cadillo-Quiroz H."/>
            <person name="Imachi H."/>
            <person name="Kyrpides N."/>
            <person name="Woyke T."/>
            <person name="Goodwin L."/>
            <person name="Zinder S.H."/>
            <person name="Kamagata Y."/>
            <person name="Liu W.T."/>
        </authorList>
    </citation>
    <scope>NUCLEOTIDE SEQUENCE [LARGE SCALE GENOMIC DNA]</scope>
    <source>
        <strain evidence="4">DSM 22288 / NBRC 105244 / SMSP</strain>
    </source>
</reference>
<feature type="transmembrane region" description="Helical" evidence="2">
    <location>
        <begin position="245"/>
        <end position="264"/>
    </location>
</feature>
<dbReference type="InParanoid" id="L0HAQ4"/>
<evidence type="ECO:0000313" key="4">
    <source>
        <dbReference type="Proteomes" id="UP000010824"/>
    </source>
</evidence>
<feature type="transmembrane region" description="Helical" evidence="2">
    <location>
        <begin position="88"/>
        <end position="108"/>
    </location>
</feature>
<sequence>MKRVPSSGDPGLPRGPGIAGRRGTFVRTKEHDRKTGSAGQPVCPRDWMQTVTGRLILLPLILSGVWIFETFLFQGWPQVFLSPRPSGLLFYTLMTCVFIGILVPVFLMRQAFLRGDANMHQLGFRSVRRTVLMTSLTLLIVWVAVVLQNPFGTDRMAFVSVYLLLLPTGIASAMVCCVLAGTHVQAFVRERGALVAILAGTAVSALLFALSLTAHFPDAVTPVSFLRFFSAGALSALFFFAVRDVWAVSVVVTGILVWLTDGWLDPAQVFLQYPAVLAAALLCAGTLAALHWYLSRHYITIPAPHG</sequence>
<dbReference type="EMBL" id="CP003167">
    <property type="protein sequence ID" value="AGB01822.1"/>
    <property type="molecule type" value="Genomic_DNA"/>
</dbReference>
<feature type="transmembrane region" description="Helical" evidence="2">
    <location>
        <begin position="219"/>
        <end position="240"/>
    </location>
</feature>
<keyword evidence="2" id="KW-0812">Transmembrane</keyword>
<dbReference type="eggNOG" id="arCOG12705">
    <property type="taxonomic scope" value="Archaea"/>
</dbReference>
<feature type="transmembrane region" description="Helical" evidence="2">
    <location>
        <begin position="159"/>
        <end position="181"/>
    </location>
</feature>
<accession>L0HAQ4</accession>